<dbReference type="STRING" id="28117.BHV66_10555"/>
<dbReference type="EMBL" id="MNQH01000049">
    <property type="protein sequence ID" value="OKY92993.1"/>
    <property type="molecule type" value="Genomic_DNA"/>
</dbReference>
<proteinExistence type="predicted"/>
<accession>A0A1Q6F246</accession>
<evidence type="ECO:0000313" key="3">
    <source>
        <dbReference type="Proteomes" id="UP000187417"/>
    </source>
</evidence>
<gene>
    <name evidence="2" type="ORF">BHV66_10555</name>
</gene>
<dbReference type="RefSeq" id="WP_215721763.1">
    <property type="nucleotide sequence ID" value="NZ_CAJJWD010000010.1"/>
</dbReference>
<sequence>MTRGLRNNNPGNIRKDGTHWKGEVEPSRDAAFKQFESMAWGYRAMFKCLNTYSRKYGLDTIRKTISRWAPPSENDTEAYIRTVSELSGVPENGRITATNRDVMIPIVAAMSRVENGVDACMTDVMAGWDLFING</sequence>
<evidence type="ECO:0000256" key="1">
    <source>
        <dbReference type="SAM" id="MobiDB-lite"/>
    </source>
</evidence>
<organism evidence="2 3">
    <name type="scientific">Alistipes putredinis</name>
    <dbReference type="NCBI Taxonomy" id="28117"/>
    <lineage>
        <taxon>Bacteria</taxon>
        <taxon>Pseudomonadati</taxon>
        <taxon>Bacteroidota</taxon>
        <taxon>Bacteroidia</taxon>
        <taxon>Bacteroidales</taxon>
        <taxon>Rikenellaceae</taxon>
        <taxon>Alistipes</taxon>
    </lineage>
</organism>
<name>A0A1Q6F246_9BACT</name>
<reference evidence="2 3" key="1">
    <citation type="journal article" date="2016" name="Nat. Biotechnol.">
        <title>Measurement of bacterial replication rates in microbial communities.</title>
        <authorList>
            <person name="Brown C.T."/>
            <person name="Olm M.R."/>
            <person name="Thomas B.C."/>
            <person name="Banfield J.F."/>
        </authorList>
    </citation>
    <scope>NUCLEOTIDE SEQUENCE [LARGE SCALE GENOMIC DNA]</scope>
    <source>
        <strain evidence="2">CAG:67_53_122</strain>
    </source>
</reference>
<comment type="caution">
    <text evidence="2">The sequence shown here is derived from an EMBL/GenBank/DDBJ whole genome shotgun (WGS) entry which is preliminary data.</text>
</comment>
<feature type="compositionally biased region" description="Polar residues" evidence="1">
    <location>
        <begin position="1"/>
        <end position="11"/>
    </location>
</feature>
<feature type="region of interest" description="Disordered" evidence="1">
    <location>
        <begin position="1"/>
        <end position="21"/>
    </location>
</feature>
<protein>
    <submittedName>
        <fullName evidence="2">Structural protein P5</fullName>
    </submittedName>
</protein>
<dbReference type="AlphaFoldDB" id="A0A1Q6F246"/>
<dbReference type="Proteomes" id="UP000187417">
    <property type="component" value="Unassembled WGS sequence"/>
</dbReference>
<evidence type="ECO:0000313" key="2">
    <source>
        <dbReference type="EMBL" id="OKY92993.1"/>
    </source>
</evidence>